<dbReference type="SUPFAM" id="SSF50249">
    <property type="entry name" value="Nucleic acid-binding proteins"/>
    <property type="match status" value="1"/>
</dbReference>
<name>A0A926I857_9FIRM</name>
<dbReference type="PANTHER" id="PTHR33991:SF1">
    <property type="entry name" value="DNA REPAIR PROTEIN RECO"/>
    <property type="match status" value="1"/>
</dbReference>
<dbReference type="Gene3D" id="1.20.1440.120">
    <property type="entry name" value="Recombination protein O, C-terminal domain"/>
    <property type="match status" value="1"/>
</dbReference>
<dbReference type="GO" id="GO:0043590">
    <property type="term" value="C:bacterial nucleoid"/>
    <property type="evidence" value="ECO:0007669"/>
    <property type="project" value="TreeGrafter"/>
</dbReference>
<gene>
    <name evidence="7 9" type="primary">recO</name>
    <name evidence="9" type="ORF">H8710_11175</name>
</gene>
<dbReference type="Gene3D" id="6.20.220.20">
    <property type="entry name" value="Recombination protein O, zinc-binding domain"/>
    <property type="match status" value="1"/>
</dbReference>
<reference evidence="9" key="1">
    <citation type="submission" date="2020-08" db="EMBL/GenBank/DDBJ databases">
        <title>Genome public.</title>
        <authorList>
            <person name="Liu C."/>
            <person name="Sun Q."/>
        </authorList>
    </citation>
    <scope>NUCLEOTIDE SEQUENCE</scope>
    <source>
        <strain evidence="9">NSJ-33</strain>
    </source>
</reference>
<dbReference type="InterPro" id="IPR022572">
    <property type="entry name" value="DNA_rep/recomb_RecO_N"/>
</dbReference>
<evidence type="ECO:0000256" key="5">
    <source>
        <dbReference type="ARBA" id="ARBA00023204"/>
    </source>
</evidence>
<dbReference type="Pfam" id="PF11967">
    <property type="entry name" value="RecO_N"/>
    <property type="match status" value="1"/>
</dbReference>
<dbReference type="NCBIfam" id="TIGR00613">
    <property type="entry name" value="reco"/>
    <property type="match status" value="1"/>
</dbReference>
<sequence>MIVKTHGIVLAQTPLSSQDKRLTLLTSDFGLVDAIARNVSGARSKLSAAAEVLAYNDFCLFKGKSGYIVNSADLENNFYGLREDLVNLSLAGYFCELTRFVLPSEDNGGEILRLLLNTLYLLEKRKRTPNFLKPVYELRLLSLSGFAPNLHNCCICGEEGLEEVYFLPVDGRVICGNCLQKHPYDKLKIILPAAVRKAMEYILNADSRQLFAFQLTPDSEKLLEAVSEAFTLCHAGGKFKSLEFYKSITI</sequence>
<evidence type="ECO:0000256" key="7">
    <source>
        <dbReference type="HAMAP-Rule" id="MF_00201"/>
    </source>
</evidence>
<evidence type="ECO:0000256" key="3">
    <source>
        <dbReference type="ARBA" id="ARBA00022763"/>
    </source>
</evidence>
<dbReference type="PANTHER" id="PTHR33991">
    <property type="entry name" value="DNA REPAIR PROTEIN RECO"/>
    <property type="match status" value="1"/>
</dbReference>
<accession>A0A926I857</accession>
<evidence type="ECO:0000259" key="8">
    <source>
        <dbReference type="Pfam" id="PF11967"/>
    </source>
</evidence>
<dbReference type="InterPro" id="IPR037278">
    <property type="entry name" value="ARFGAP/RecO"/>
</dbReference>
<dbReference type="InterPro" id="IPR042242">
    <property type="entry name" value="RecO_C"/>
</dbReference>
<dbReference type="HAMAP" id="MF_00201">
    <property type="entry name" value="RecO"/>
    <property type="match status" value="1"/>
</dbReference>
<comment type="function">
    <text evidence="7">Involved in DNA repair and RecF pathway recombination.</text>
</comment>
<dbReference type="AlphaFoldDB" id="A0A926I857"/>
<dbReference type="Gene3D" id="2.40.50.140">
    <property type="entry name" value="Nucleic acid-binding proteins"/>
    <property type="match status" value="1"/>
</dbReference>
<dbReference type="InterPro" id="IPR003717">
    <property type="entry name" value="RecO"/>
</dbReference>
<dbReference type="GO" id="GO:0006310">
    <property type="term" value="P:DNA recombination"/>
    <property type="evidence" value="ECO:0007669"/>
    <property type="project" value="UniProtKB-UniRule"/>
</dbReference>
<evidence type="ECO:0000256" key="2">
    <source>
        <dbReference type="ARBA" id="ARBA00021310"/>
    </source>
</evidence>
<dbReference type="RefSeq" id="WP_249295737.1">
    <property type="nucleotide sequence ID" value="NZ_JACRSV010000004.1"/>
</dbReference>
<proteinExistence type="inferred from homology"/>
<dbReference type="EMBL" id="JACRSV010000004">
    <property type="protein sequence ID" value="MBC8560624.1"/>
    <property type="molecule type" value="Genomic_DNA"/>
</dbReference>
<evidence type="ECO:0000256" key="1">
    <source>
        <dbReference type="ARBA" id="ARBA00007452"/>
    </source>
</evidence>
<keyword evidence="4 7" id="KW-0233">DNA recombination</keyword>
<dbReference type="Pfam" id="PF02565">
    <property type="entry name" value="RecO_C"/>
    <property type="match status" value="1"/>
</dbReference>
<evidence type="ECO:0000256" key="4">
    <source>
        <dbReference type="ARBA" id="ARBA00023172"/>
    </source>
</evidence>
<evidence type="ECO:0000313" key="9">
    <source>
        <dbReference type="EMBL" id="MBC8560624.1"/>
    </source>
</evidence>
<protein>
    <recommendedName>
        <fullName evidence="2 7">DNA repair protein RecO</fullName>
    </recommendedName>
    <alternativeName>
        <fullName evidence="6 7">Recombination protein O</fullName>
    </alternativeName>
</protein>
<comment type="caution">
    <text evidence="9">The sequence shown here is derived from an EMBL/GenBank/DDBJ whole genome shotgun (WGS) entry which is preliminary data.</text>
</comment>
<dbReference type="InterPro" id="IPR012340">
    <property type="entry name" value="NA-bd_OB-fold"/>
</dbReference>
<dbReference type="SUPFAM" id="SSF57863">
    <property type="entry name" value="ArfGap/RecO-like zinc finger"/>
    <property type="match status" value="1"/>
</dbReference>
<dbReference type="Proteomes" id="UP000610760">
    <property type="component" value="Unassembled WGS sequence"/>
</dbReference>
<keyword evidence="3 7" id="KW-0227">DNA damage</keyword>
<keyword evidence="5 7" id="KW-0234">DNA repair</keyword>
<organism evidence="9 10">
    <name type="scientific">Fumia xinanensis</name>
    <dbReference type="NCBI Taxonomy" id="2763659"/>
    <lineage>
        <taxon>Bacteria</taxon>
        <taxon>Bacillati</taxon>
        <taxon>Bacillota</taxon>
        <taxon>Clostridia</taxon>
        <taxon>Eubacteriales</taxon>
        <taxon>Oscillospiraceae</taxon>
        <taxon>Fumia</taxon>
    </lineage>
</organism>
<feature type="domain" description="DNA replication/recombination mediator RecO N-terminal" evidence="8">
    <location>
        <begin position="1"/>
        <end position="77"/>
    </location>
</feature>
<dbReference type="GO" id="GO:0006302">
    <property type="term" value="P:double-strand break repair"/>
    <property type="evidence" value="ECO:0007669"/>
    <property type="project" value="TreeGrafter"/>
</dbReference>
<evidence type="ECO:0000313" key="10">
    <source>
        <dbReference type="Proteomes" id="UP000610760"/>
    </source>
</evidence>
<keyword evidence="10" id="KW-1185">Reference proteome</keyword>
<evidence type="ECO:0000256" key="6">
    <source>
        <dbReference type="ARBA" id="ARBA00033409"/>
    </source>
</evidence>
<comment type="similarity">
    <text evidence="1 7">Belongs to the RecO family.</text>
</comment>